<sequence>MRGNAMKAIMLAAILAGQGGAADVPPLKPASAWSVNYAEDMCVLSRDYGDAGNRVSVLFRPTPFNDRVQTVLVGDRKQLGYSPRVKVQIDGRAGKGVFDGDGQRTSLPKGRNMGITFDLPRDTVTDFAGTEPVGFALSGGKPFRVNLSLSRAALTALRKCETDLMQSWGFDVGAVDTAPVLPARAQRDPSMWLSNSDFPRQLLGANANVTVAWIITKEGGIRNCRVVRSSGNATFDAIPCEALARRARYTPARDANGHPVETLSSRVIRFKS</sequence>
<feature type="domain" description="TonB C-terminal" evidence="2">
    <location>
        <begin position="203"/>
        <end position="271"/>
    </location>
</feature>
<proteinExistence type="predicted"/>
<organism evidence="3 4">
    <name type="scientific">Sphingomonas hankookensis</name>
    <dbReference type="NCBI Taxonomy" id="563996"/>
    <lineage>
        <taxon>Bacteria</taxon>
        <taxon>Pseudomonadati</taxon>
        <taxon>Pseudomonadota</taxon>
        <taxon>Alphaproteobacteria</taxon>
        <taxon>Sphingomonadales</taxon>
        <taxon>Sphingomonadaceae</taxon>
        <taxon>Sphingomonas</taxon>
    </lineage>
</organism>
<protein>
    <recommendedName>
        <fullName evidence="2">TonB C-terminal domain-containing protein</fullName>
    </recommendedName>
</protein>
<dbReference type="EMBL" id="LQQO01000045">
    <property type="protein sequence ID" value="KZE10994.1"/>
    <property type="molecule type" value="Genomic_DNA"/>
</dbReference>
<dbReference type="Proteomes" id="UP000076609">
    <property type="component" value="Unassembled WGS sequence"/>
</dbReference>
<evidence type="ECO:0000256" key="1">
    <source>
        <dbReference type="SAM" id="SignalP"/>
    </source>
</evidence>
<reference evidence="4" key="1">
    <citation type="submission" date="2016-01" db="EMBL/GenBank/DDBJ databases">
        <title>Draft genome of Chromobacterium sp. F49.</title>
        <authorList>
            <person name="Hong K.W."/>
        </authorList>
    </citation>
    <scope>NUCLEOTIDE SEQUENCE [LARGE SCALE GENOMIC DNA]</scope>
    <source>
        <strain evidence="4">CN3</strain>
    </source>
</reference>
<evidence type="ECO:0000313" key="4">
    <source>
        <dbReference type="Proteomes" id="UP000076609"/>
    </source>
</evidence>
<keyword evidence="1" id="KW-0732">Signal</keyword>
<dbReference type="SUPFAM" id="SSF74653">
    <property type="entry name" value="TolA/TonB C-terminal domain"/>
    <property type="match status" value="1"/>
</dbReference>
<gene>
    <name evidence="3" type="ORF">AVT10_06495</name>
</gene>
<accession>A0ABR5Y8Y2</accession>
<dbReference type="Pfam" id="PF03544">
    <property type="entry name" value="TonB_C"/>
    <property type="match status" value="1"/>
</dbReference>
<dbReference type="Gene3D" id="3.30.1150.10">
    <property type="match status" value="1"/>
</dbReference>
<keyword evidence="4" id="KW-1185">Reference proteome</keyword>
<evidence type="ECO:0000313" key="3">
    <source>
        <dbReference type="EMBL" id="KZE10994.1"/>
    </source>
</evidence>
<feature type="signal peptide" evidence="1">
    <location>
        <begin position="1"/>
        <end position="21"/>
    </location>
</feature>
<feature type="chain" id="PRO_5047485268" description="TonB C-terminal domain-containing protein" evidence="1">
    <location>
        <begin position="22"/>
        <end position="272"/>
    </location>
</feature>
<comment type="caution">
    <text evidence="3">The sequence shown here is derived from an EMBL/GenBank/DDBJ whole genome shotgun (WGS) entry which is preliminary data.</text>
</comment>
<name>A0ABR5Y8Y2_9SPHN</name>
<dbReference type="InterPro" id="IPR037682">
    <property type="entry name" value="TonB_C"/>
</dbReference>
<evidence type="ECO:0000259" key="2">
    <source>
        <dbReference type="Pfam" id="PF03544"/>
    </source>
</evidence>